<keyword evidence="1" id="KW-0472">Membrane</keyword>
<accession>A0A6I4T655</accession>
<evidence type="ECO:0000256" key="1">
    <source>
        <dbReference type="SAM" id="Phobius"/>
    </source>
</evidence>
<feature type="transmembrane region" description="Helical" evidence="1">
    <location>
        <begin position="49"/>
        <end position="68"/>
    </location>
</feature>
<dbReference type="EMBL" id="WTYT01000003">
    <property type="protein sequence ID" value="MXO65899.1"/>
    <property type="molecule type" value="Genomic_DNA"/>
</dbReference>
<protein>
    <recommendedName>
        <fullName evidence="4">DUF3649 domain-containing protein</fullName>
    </recommendedName>
</protein>
<dbReference type="AlphaFoldDB" id="A0A6I4T655"/>
<keyword evidence="1" id="KW-0812">Transmembrane</keyword>
<reference evidence="2 3" key="1">
    <citation type="submission" date="2019-12" db="EMBL/GenBank/DDBJ databases">
        <title>Genomic-based taxomic classification of the family Erythrobacteraceae.</title>
        <authorList>
            <person name="Xu L."/>
        </authorList>
    </citation>
    <scope>NUCLEOTIDE SEQUENCE [LARGE SCALE GENOMIC DNA]</scope>
    <source>
        <strain evidence="2 3">LMG 29518</strain>
    </source>
</reference>
<organism evidence="2 3">
    <name type="scientific">Altericroceibacterium endophyticum</name>
    <dbReference type="NCBI Taxonomy" id="1808508"/>
    <lineage>
        <taxon>Bacteria</taxon>
        <taxon>Pseudomonadati</taxon>
        <taxon>Pseudomonadota</taxon>
        <taxon>Alphaproteobacteria</taxon>
        <taxon>Sphingomonadales</taxon>
        <taxon>Erythrobacteraceae</taxon>
        <taxon>Altericroceibacterium</taxon>
    </lineage>
</organism>
<evidence type="ECO:0008006" key="4">
    <source>
        <dbReference type="Google" id="ProtNLM"/>
    </source>
</evidence>
<comment type="caution">
    <text evidence="2">The sequence shown here is derived from an EMBL/GenBank/DDBJ whole genome shotgun (WGS) entry which is preliminary data.</text>
</comment>
<keyword evidence="1" id="KW-1133">Transmembrane helix</keyword>
<evidence type="ECO:0000313" key="2">
    <source>
        <dbReference type="EMBL" id="MXO65899.1"/>
    </source>
</evidence>
<keyword evidence="3" id="KW-1185">Reference proteome</keyword>
<dbReference type="RefSeq" id="WP_160736312.1">
    <property type="nucleotide sequence ID" value="NZ_WTYT01000003.1"/>
</dbReference>
<name>A0A6I4T655_9SPHN</name>
<dbReference type="OrthoDB" id="7509319at2"/>
<sequence length="97" mass="10319">MKPPLRASNWLGKASAGLVMGFLLALGAAGLLRTLVAGGATPFSTVGQFSMWMMAPVWALTVSLCFFFRTGPRAWVWLTLANGLVWGLVILLGGPVR</sequence>
<dbReference type="Proteomes" id="UP000438476">
    <property type="component" value="Unassembled WGS sequence"/>
</dbReference>
<evidence type="ECO:0000313" key="3">
    <source>
        <dbReference type="Proteomes" id="UP000438476"/>
    </source>
</evidence>
<gene>
    <name evidence="2" type="ORF">GRI91_09040</name>
</gene>
<proteinExistence type="predicted"/>
<feature type="transmembrane region" description="Helical" evidence="1">
    <location>
        <begin position="75"/>
        <end position="94"/>
    </location>
</feature>